<feature type="domain" description="SMP-30/Gluconolactonase/LRE-like region" evidence="2">
    <location>
        <begin position="2"/>
        <end position="128"/>
    </location>
</feature>
<accession>A0A060CKI4</accession>
<dbReference type="SUPFAM" id="SSF63829">
    <property type="entry name" value="Calcium-dependent phosphotriesterase"/>
    <property type="match status" value="1"/>
</dbReference>
<dbReference type="PANTHER" id="PTHR47572:SF4">
    <property type="entry name" value="LACTONASE DRP35"/>
    <property type="match status" value="1"/>
</dbReference>
<reference evidence="3" key="1">
    <citation type="journal article" date="2013" name="Environ. Microbiol.">
        <title>Seasonally variable intestinal metagenomes of the red palm weevil (Rhynchophorus ferrugineus).</title>
        <authorList>
            <person name="Jia S."/>
            <person name="Zhang X."/>
            <person name="Zhang G."/>
            <person name="Yin A."/>
            <person name="Zhang S."/>
            <person name="Li F."/>
            <person name="Wang L."/>
            <person name="Zhao D."/>
            <person name="Yun Q."/>
            <person name="Tala"/>
            <person name="Wang J."/>
            <person name="Sun G."/>
            <person name="Baabdullah M."/>
            <person name="Yu X."/>
            <person name="Hu S."/>
            <person name="Al-Mssallem I.S."/>
            <person name="Yu J."/>
        </authorList>
    </citation>
    <scope>NUCLEOTIDE SEQUENCE</scope>
</reference>
<evidence type="ECO:0000259" key="2">
    <source>
        <dbReference type="Pfam" id="PF08450"/>
    </source>
</evidence>
<dbReference type="PANTHER" id="PTHR47572">
    <property type="entry name" value="LIPOPROTEIN-RELATED"/>
    <property type="match status" value="1"/>
</dbReference>
<dbReference type="GO" id="GO:0016787">
    <property type="term" value="F:hydrolase activity"/>
    <property type="evidence" value="ECO:0007669"/>
    <property type="project" value="UniProtKB-KW"/>
</dbReference>
<dbReference type="InterPro" id="IPR013658">
    <property type="entry name" value="SGL"/>
</dbReference>
<name>A0A060CKI4_9GAMM</name>
<sequence length="137" mass="15159">MDDMVFASDGSFYFSDFKGDSTNPIGGIYYVDKDYKTITPVITRLAIPNGLALTPDEGGLWVTEMARNQLIFANLNKDRKSIPPYGTSIPYRFQGMNGPDSCSIDRDGNLYVAMYEQGRVLVFNDKGIVQKAGNPTP</sequence>
<evidence type="ECO:0000256" key="1">
    <source>
        <dbReference type="ARBA" id="ARBA00022801"/>
    </source>
</evidence>
<evidence type="ECO:0000313" key="3">
    <source>
        <dbReference type="EMBL" id="AIA95467.1"/>
    </source>
</evidence>
<organism evidence="3">
    <name type="scientific">uncultured Teredinibacter sp</name>
    <dbReference type="NCBI Taxonomy" id="1434395"/>
    <lineage>
        <taxon>Bacteria</taxon>
        <taxon>Pseudomonadati</taxon>
        <taxon>Pseudomonadota</taxon>
        <taxon>Gammaproteobacteria</taxon>
        <taxon>Cellvibrionales</taxon>
        <taxon>Cellvibrionaceae</taxon>
        <taxon>Teredinibacter</taxon>
        <taxon>environmental samples</taxon>
    </lineage>
</organism>
<dbReference type="InterPro" id="IPR011042">
    <property type="entry name" value="6-blade_b-propeller_TolB-like"/>
</dbReference>
<dbReference type="Pfam" id="PF08450">
    <property type="entry name" value="SGL"/>
    <property type="match status" value="1"/>
</dbReference>
<dbReference type="AlphaFoldDB" id="A0A060CKI4"/>
<dbReference type="Gene3D" id="2.120.10.30">
    <property type="entry name" value="TolB, C-terminal domain"/>
    <property type="match status" value="1"/>
</dbReference>
<proteinExistence type="predicted"/>
<dbReference type="InterPro" id="IPR051262">
    <property type="entry name" value="SMP-30/CGR1_Lactonase"/>
</dbReference>
<dbReference type="EMBL" id="KF128104">
    <property type="protein sequence ID" value="AIA95467.1"/>
    <property type="molecule type" value="Genomic_DNA"/>
</dbReference>
<protein>
    <submittedName>
        <fullName evidence="3">SGL</fullName>
    </submittedName>
</protein>
<keyword evidence="1" id="KW-0378">Hydrolase</keyword>